<evidence type="ECO:0000256" key="1">
    <source>
        <dbReference type="ARBA" id="ARBA00004117"/>
    </source>
</evidence>
<dbReference type="InterPro" id="IPR006300">
    <property type="entry name" value="FlgB"/>
</dbReference>
<evidence type="ECO:0000256" key="2">
    <source>
        <dbReference type="ARBA" id="ARBA00009677"/>
    </source>
</evidence>
<proteinExistence type="inferred from homology"/>
<reference evidence="7 8" key="1">
    <citation type="submission" date="2020-02" db="EMBL/GenBank/DDBJ databases">
        <authorList>
            <person name="Kim M.K."/>
        </authorList>
    </citation>
    <scope>NUCLEOTIDE SEQUENCE [LARGE SCALE GENOMIC DNA]</scope>
    <source>
        <strain evidence="7 8">17J57-3</strain>
    </source>
</reference>
<accession>A0A6B3SX34</accession>
<gene>
    <name evidence="7" type="ORF">G3574_18215</name>
</gene>
<dbReference type="RefSeq" id="WP_163966328.1">
    <property type="nucleotide sequence ID" value="NZ_JAAIVB010000065.1"/>
</dbReference>
<keyword evidence="7" id="KW-0969">Cilium</keyword>
<evidence type="ECO:0000256" key="5">
    <source>
        <dbReference type="ARBA" id="ARBA00024934"/>
    </source>
</evidence>
<dbReference type="GO" id="GO:0071973">
    <property type="term" value="P:bacterial-type flagellum-dependent cell motility"/>
    <property type="evidence" value="ECO:0007669"/>
    <property type="project" value="InterPro"/>
</dbReference>
<evidence type="ECO:0000256" key="6">
    <source>
        <dbReference type="PIRNR" id="PIRNR002889"/>
    </source>
</evidence>
<protein>
    <recommendedName>
        <fullName evidence="3 6">Flagellar basal body rod protein FlgB</fullName>
    </recommendedName>
</protein>
<comment type="subcellular location">
    <subcellularLocation>
        <location evidence="1 6">Bacterial flagellum basal body</location>
    </subcellularLocation>
</comment>
<keyword evidence="8" id="KW-1185">Reference proteome</keyword>
<keyword evidence="4 6" id="KW-0975">Bacterial flagellum</keyword>
<comment type="caution">
    <text evidence="7">The sequence shown here is derived from an EMBL/GenBank/DDBJ whole genome shotgun (WGS) entry which is preliminary data.</text>
</comment>
<dbReference type="Proteomes" id="UP000482155">
    <property type="component" value="Unassembled WGS sequence"/>
</dbReference>
<sequence>MSDIIPMTTVGLVGLALDAAEARHRAIAHNIANAGTPGFRPLRADFQAHLAQARQELAGAADGASGISASTPSGDAGAILARYRAGLDRLVTRGDGPVALDAEVAGLSENTLQLQALVKALNRHFSILNIAVTEGKR</sequence>
<dbReference type="PIRSF" id="PIRSF002889">
    <property type="entry name" value="Rod_FlgB"/>
    <property type="match status" value="1"/>
</dbReference>
<evidence type="ECO:0000313" key="7">
    <source>
        <dbReference type="EMBL" id="NEX63022.1"/>
    </source>
</evidence>
<evidence type="ECO:0000256" key="4">
    <source>
        <dbReference type="ARBA" id="ARBA00023143"/>
    </source>
</evidence>
<organism evidence="7 8">
    <name type="scientific">Noviherbaspirillum galbum</name>
    <dbReference type="NCBI Taxonomy" id="2709383"/>
    <lineage>
        <taxon>Bacteria</taxon>
        <taxon>Pseudomonadati</taxon>
        <taxon>Pseudomonadota</taxon>
        <taxon>Betaproteobacteria</taxon>
        <taxon>Burkholderiales</taxon>
        <taxon>Oxalobacteraceae</taxon>
        <taxon>Noviherbaspirillum</taxon>
    </lineage>
</organism>
<dbReference type="AlphaFoldDB" id="A0A6B3SX34"/>
<keyword evidence="7" id="KW-0966">Cell projection</keyword>
<evidence type="ECO:0000313" key="8">
    <source>
        <dbReference type="Proteomes" id="UP000482155"/>
    </source>
</evidence>
<name>A0A6B3SX34_9BURK</name>
<dbReference type="EMBL" id="JAAIVB010000065">
    <property type="protein sequence ID" value="NEX63022.1"/>
    <property type="molecule type" value="Genomic_DNA"/>
</dbReference>
<evidence type="ECO:0000256" key="3">
    <source>
        <dbReference type="ARBA" id="ARBA00014376"/>
    </source>
</evidence>
<dbReference type="GO" id="GO:0030694">
    <property type="term" value="C:bacterial-type flagellum basal body, rod"/>
    <property type="evidence" value="ECO:0007669"/>
    <property type="project" value="InterPro"/>
</dbReference>
<keyword evidence="7" id="KW-0282">Flagellum</keyword>
<comment type="subunit">
    <text evidence="6">The basal body constitutes a major portion of the flagellar organelle and consists of a number of rings mounted on a central rod.</text>
</comment>
<comment type="similarity">
    <text evidence="2 6">Belongs to the flagella basal body rod proteins family.</text>
</comment>
<comment type="function">
    <text evidence="5 6">Structural component of flagellum, the bacterial motility apparatus. Part of the rod structure of flagellar basal body.</text>
</comment>